<sequence length="745" mass="80969">MRLQNSKRRLQPIRDRRFVAGALLLVFAAVAVLVAFTVLTALDRVATYANHLDQERSRETLVGAIQTFEHQLGATLNDYAAWDDAAENVYRLRDSDWVNSNFGDMTFDSDLFDVAIVIDRQGEVSMAYSDGQPIIGEVGGFLQTDVQQLLDKVKSTPANQIPQAGGFVRTHKGIGAAGVALIRMKSGELGVPDEQRAYLIFIRHLFTSTVERIGKAYVLPGLMLVPPSTRATHLVPIVSPSNATIAALAWTPRAPGDLSRGQVQPLVTLALTLVAIYCLLLLVVGQRIFRSLSADEAVAMKLALTDRLSGLANREGLRVLLQERVEAARANQTDVVLLYLDLDGFKEVNDAYGHATGDSLIRAVAAGLTVLVGPEAALARIGGDEFAVVLSGTDLNMRATALADAILAFFDEPLTLGERVVVVGCSIGLCTSPAGSVDGAELTRRADMAMYSSKDGGRGRWTFYDPQMDEARETRNLLELDLRAAIARGEIEVVYQPVVDAKTFALVSVEALARWNRRGHGPVSPDVFIPIAEASGLIDQLGLCVLRRALFQLSQWPELKLSVNVSPGQFRDPAFVDRVAEVFDEAGIEPGRVVMEMTETYFIQSPDRARQALERLKGLGLRIALDDFGAGFSSVGYLRQFGFDRMKIDRSLVQSLDRGHRAVEMLQATVALARSLGIPVTAEGVETEQQAVILRIAGCDQLQGYLFGRPQSPEDIAALMVRPMELRAKAAELAFAASRDGGLLV</sequence>
<dbReference type="PROSITE" id="PS50883">
    <property type="entry name" value="EAL"/>
    <property type="match status" value="1"/>
</dbReference>
<dbReference type="RefSeq" id="WP_167494855.1">
    <property type="nucleotide sequence ID" value="NZ_JACHGA010000002.1"/>
</dbReference>
<dbReference type="InterPro" id="IPR035919">
    <property type="entry name" value="EAL_sf"/>
</dbReference>
<feature type="domain" description="EAL" evidence="2">
    <location>
        <begin position="475"/>
        <end position="724"/>
    </location>
</feature>
<dbReference type="AlphaFoldDB" id="A0A7W8MC62"/>
<dbReference type="Proteomes" id="UP000550895">
    <property type="component" value="Unassembled WGS sequence"/>
</dbReference>
<keyword evidence="1" id="KW-0812">Transmembrane</keyword>
<proteinExistence type="predicted"/>
<evidence type="ECO:0000259" key="2">
    <source>
        <dbReference type="PROSITE" id="PS50883"/>
    </source>
</evidence>
<dbReference type="InterPro" id="IPR007892">
    <property type="entry name" value="CHASE4"/>
</dbReference>
<dbReference type="SUPFAM" id="SSF141868">
    <property type="entry name" value="EAL domain-like"/>
    <property type="match status" value="1"/>
</dbReference>
<dbReference type="NCBIfam" id="TIGR00254">
    <property type="entry name" value="GGDEF"/>
    <property type="match status" value="1"/>
</dbReference>
<dbReference type="InterPro" id="IPR043128">
    <property type="entry name" value="Rev_trsase/Diguanyl_cyclase"/>
</dbReference>
<dbReference type="Pfam" id="PF05228">
    <property type="entry name" value="CHASE4"/>
    <property type="match status" value="1"/>
</dbReference>
<dbReference type="SUPFAM" id="SSF55073">
    <property type="entry name" value="Nucleotide cyclase"/>
    <property type="match status" value="1"/>
</dbReference>
<dbReference type="Pfam" id="PF00990">
    <property type="entry name" value="GGDEF"/>
    <property type="match status" value="1"/>
</dbReference>
<feature type="domain" description="GGDEF" evidence="3">
    <location>
        <begin position="333"/>
        <end position="466"/>
    </location>
</feature>
<feature type="transmembrane region" description="Helical" evidence="1">
    <location>
        <begin position="21"/>
        <end position="42"/>
    </location>
</feature>
<dbReference type="Gene3D" id="3.30.70.270">
    <property type="match status" value="1"/>
</dbReference>
<evidence type="ECO:0000259" key="3">
    <source>
        <dbReference type="PROSITE" id="PS50887"/>
    </source>
</evidence>
<dbReference type="GO" id="GO:0071111">
    <property type="term" value="F:cyclic-guanylate-specific phosphodiesterase activity"/>
    <property type="evidence" value="ECO:0007669"/>
    <property type="project" value="InterPro"/>
</dbReference>
<comment type="caution">
    <text evidence="4">The sequence shown here is derived from an EMBL/GenBank/DDBJ whole genome shotgun (WGS) entry which is preliminary data.</text>
</comment>
<name>A0A7W8MC62_9HYPH</name>
<evidence type="ECO:0000313" key="4">
    <source>
        <dbReference type="EMBL" id="MBB5275065.1"/>
    </source>
</evidence>
<evidence type="ECO:0000256" key="1">
    <source>
        <dbReference type="SAM" id="Phobius"/>
    </source>
</evidence>
<accession>A0A7W8MC62</accession>
<evidence type="ECO:0000313" key="5">
    <source>
        <dbReference type="Proteomes" id="UP000550895"/>
    </source>
</evidence>
<keyword evidence="1" id="KW-0472">Membrane</keyword>
<dbReference type="EMBL" id="JACHGA010000002">
    <property type="protein sequence ID" value="MBB5275065.1"/>
    <property type="molecule type" value="Genomic_DNA"/>
</dbReference>
<dbReference type="CDD" id="cd01948">
    <property type="entry name" value="EAL"/>
    <property type="match status" value="1"/>
</dbReference>
<organism evidence="4 5">
    <name type="scientific">Rhizobium rosettiformans</name>
    <dbReference type="NCBI Taxonomy" id="1368430"/>
    <lineage>
        <taxon>Bacteria</taxon>
        <taxon>Pseudomonadati</taxon>
        <taxon>Pseudomonadota</taxon>
        <taxon>Alphaproteobacteria</taxon>
        <taxon>Hyphomicrobiales</taxon>
        <taxon>Rhizobiaceae</taxon>
        <taxon>Rhizobium/Agrobacterium group</taxon>
        <taxon>Rhizobium</taxon>
    </lineage>
</organism>
<dbReference type="PROSITE" id="PS50887">
    <property type="entry name" value="GGDEF"/>
    <property type="match status" value="1"/>
</dbReference>
<dbReference type="SMART" id="SM00267">
    <property type="entry name" value="GGDEF"/>
    <property type="match status" value="1"/>
</dbReference>
<dbReference type="PANTHER" id="PTHR33121">
    <property type="entry name" value="CYCLIC DI-GMP PHOSPHODIESTERASE PDEF"/>
    <property type="match status" value="1"/>
</dbReference>
<dbReference type="InterPro" id="IPR000160">
    <property type="entry name" value="GGDEF_dom"/>
</dbReference>
<protein>
    <submittedName>
        <fullName evidence="4">Diguanylate cyclase (GGDEF)-like protein</fullName>
    </submittedName>
</protein>
<dbReference type="InterPro" id="IPR050706">
    <property type="entry name" value="Cyclic-di-GMP_PDE-like"/>
</dbReference>
<keyword evidence="1" id="KW-1133">Transmembrane helix</keyword>
<keyword evidence="5" id="KW-1185">Reference proteome</keyword>
<gene>
    <name evidence="4" type="ORF">HNR26_001109</name>
</gene>
<dbReference type="InterPro" id="IPR001633">
    <property type="entry name" value="EAL_dom"/>
</dbReference>
<dbReference type="Gene3D" id="3.20.20.450">
    <property type="entry name" value="EAL domain"/>
    <property type="match status" value="1"/>
</dbReference>
<dbReference type="CDD" id="cd01949">
    <property type="entry name" value="GGDEF"/>
    <property type="match status" value="1"/>
</dbReference>
<dbReference type="Pfam" id="PF00563">
    <property type="entry name" value="EAL"/>
    <property type="match status" value="1"/>
</dbReference>
<dbReference type="InterPro" id="IPR029787">
    <property type="entry name" value="Nucleotide_cyclase"/>
</dbReference>
<reference evidence="4 5" key="1">
    <citation type="submission" date="2020-08" db="EMBL/GenBank/DDBJ databases">
        <title>Genomic Encyclopedia of Type Strains, Phase IV (KMG-IV): sequencing the most valuable type-strain genomes for metagenomic binning, comparative biology and taxonomic classification.</title>
        <authorList>
            <person name="Goeker M."/>
        </authorList>
    </citation>
    <scope>NUCLEOTIDE SEQUENCE [LARGE SCALE GENOMIC DNA]</scope>
    <source>
        <strain evidence="4 5">DSM 26376</strain>
    </source>
</reference>
<dbReference type="SMART" id="SM00052">
    <property type="entry name" value="EAL"/>
    <property type="match status" value="1"/>
</dbReference>
<dbReference type="PANTHER" id="PTHR33121:SF70">
    <property type="entry name" value="SIGNALING PROTEIN YKOW"/>
    <property type="match status" value="1"/>
</dbReference>